<dbReference type="InterPro" id="IPR054471">
    <property type="entry name" value="GPIID_WHD"/>
</dbReference>
<reference evidence="4" key="1">
    <citation type="journal article" date="2017" name="BMC Genomics">
        <title>Gapless genome assembly of Colletotrichum higginsianum reveals chromosome structure and association of transposable elements with secondary metabolite gene clusters.</title>
        <authorList>
            <person name="Dallery J.-F."/>
            <person name="Lapalu N."/>
            <person name="Zampounis A."/>
            <person name="Pigne S."/>
            <person name="Luyten I."/>
            <person name="Amselem J."/>
            <person name="Wittenberg A.H.J."/>
            <person name="Zhou S."/>
            <person name="de Queiroz M.V."/>
            <person name="Robin G.P."/>
            <person name="Auger A."/>
            <person name="Hainaut M."/>
            <person name="Henrissat B."/>
            <person name="Kim K.-T."/>
            <person name="Lee Y.-H."/>
            <person name="Lespinet O."/>
            <person name="Schwartz D.C."/>
            <person name="Thon M.R."/>
            <person name="O'Connell R.J."/>
        </authorList>
    </citation>
    <scope>NUCLEOTIDE SEQUENCE [LARGE SCALE GENOMIC DNA]</scope>
    <source>
        <strain evidence="4">IMI 349063</strain>
    </source>
</reference>
<dbReference type="InterPro" id="IPR056884">
    <property type="entry name" value="NPHP3-like_N"/>
</dbReference>
<accession>A0A1B7YH06</accession>
<evidence type="ECO:0000259" key="2">
    <source>
        <dbReference type="PROSITE" id="PS50837"/>
    </source>
</evidence>
<dbReference type="GeneID" id="28862731"/>
<dbReference type="KEGG" id="chig:CH63R_03649"/>
<dbReference type="PROSITE" id="PS50837">
    <property type="entry name" value="NACHT"/>
    <property type="match status" value="1"/>
</dbReference>
<organism evidence="3 4">
    <name type="scientific">Colletotrichum higginsianum (strain IMI 349063)</name>
    <name type="common">Crucifer anthracnose fungus</name>
    <dbReference type="NCBI Taxonomy" id="759273"/>
    <lineage>
        <taxon>Eukaryota</taxon>
        <taxon>Fungi</taxon>
        <taxon>Dikarya</taxon>
        <taxon>Ascomycota</taxon>
        <taxon>Pezizomycotina</taxon>
        <taxon>Sordariomycetes</taxon>
        <taxon>Hypocreomycetidae</taxon>
        <taxon>Glomerellales</taxon>
        <taxon>Glomerellaceae</taxon>
        <taxon>Colletotrichum</taxon>
        <taxon>Colletotrichum destructivum species complex</taxon>
    </lineage>
</organism>
<sequence length="1197" mass="134518">MSGSRPSLALPSLDKISANRSISSSHQDGNQDGLKHELAVFQATLTDVERAKLQSLKGTSCDADSVITFTADLDRANPARKGRSIATRLFSLLQIVQQFNQVVDTYVSSHPEIAALVWGSVKLAFTVRMLPVAAFIPRVLEDSGTDREKGQQQLLGAVVQSFHGEMKPYIDDVRLRAEHVQDEISLAKTQEDQKEHLSQAEERRQAAETRKGLAKWFSQSEKQVGRLRRANETANKARVPERKWETLLTKLSSYDHASAFAIAREKRHLGTAEWVFDEAQFQEWYTCERSSMLHIMGKIGSGKTILTANVVDYLIKHRRPRQVVSFFFVCFDLPASMKCEKILRSLIRQALGQSSNLETLLPALEASNESFFETSSLLDLWSEKANSVDELFIVLDGFDECSATERKAFLNALVKMSRACGGLTRVKTLISSRESIRQEVVRCDSACFTLTLGSDSISHDLTRYVSEIVSEKLSAGELKIKDPLLAKEIIREISLGGEGMFLWVSLTIEDICSRHTDSTIREALDHIPRKLPETFDRALQRIIANGNEEIAQNIFKWTAIVRQPLKLEQLKEALSVELHQEYSRPDRFVNGIDRLSVWCENLVQIQYSDETVRFSHHSIRKYLLGPASGPLQSFHFDYDEEDNNIGSLCLTYLNFNDFKSALMDPKQTSKSPLVFNPADLAETAVKSTVSGSSGARIARLVRRSLGKSAPYSVPIPPTLPQASSPGNATTIVQTEYPFLEYAKSNWYIHRLLPTTYTTHCKMLLRIMAESEHAPWLDPEWRPPGIRTFTFDCKEWLNYLEYGLPCNKAGKSPPPDFSASDIAFHKAVAYAGSIDNHVLLEHLLTGFVDRSQPISSCVLQVFLTRESADLLDDDGVSPCFYSGLVNWVTRYIARGGAIWPAGCPDNFHTNCHHELGMHQDIHLILKRSSPLNLHKKRWLEPFVRLSTLPTDERLFNYLRDSFSLLPPAELLFKWTANGKGILSIVLERDSHWSIKAASWLLEMYASQREGDAVSAAYSALEYALWYDKSTAMEFLLCSVERMAAIVEYSDLKFVFRVLVTKSLPPKGVLLQRLLDHVKTILGHEESRWCEALSQSLFEAVQGQKWDLAVTLVSFRARLNFVVAQGSALDVLSTFFNSALECATSSTEGEGCASRVLYLRGPRRYLSALVYCSKHVDEAQGLTSARRTGTSKSARKPPS</sequence>
<dbReference type="Gene3D" id="3.40.50.300">
    <property type="entry name" value="P-loop containing nucleotide triphosphate hydrolases"/>
    <property type="match status" value="1"/>
</dbReference>
<evidence type="ECO:0000313" key="4">
    <source>
        <dbReference type="Proteomes" id="UP000092177"/>
    </source>
</evidence>
<keyword evidence="4" id="KW-1185">Reference proteome</keyword>
<evidence type="ECO:0000256" key="1">
    <source>
        <dbReference type="ARBA" id="ARBA00022737"/>
    </source>
</evidence>
<protein>
    <submittedName>
        <fullName evidence="3">Nacht domain protein</fullName>
    </submittedName>
</protein>
<proteinExistence type="predicted"/>
<dbReference type="VEuPathDB" id="FungiDB:CH63R_03649"/>
<dbReference type="Pfam" id="PF24883">
    <property type="entry name" value="NPHP3_N"/>
    <property type="match status" value="1"/>
</dbReference>
<dbReference type="SUPFAM" id="SSF52540">
    <property type="entry name" value="P-loop containing nucleoside triphosphate hydrolases"/>
    <property type="match status" value="1"/>
</dbReference>
<dbReference type="PANTHER" id="PTHR10039:SF10">
    <property type="entry name" value="NACHT DOMAIN-CONTAINING PROTEIN"/>
    <property type="match status" value="1"/>
</dbReference>
<name>A0A1B7YH06_COLHI</name>
<feature type="domain" description="NACHT" evidence="2">
    <location>
        <begin position="291"/>
        <end position="435"/>
    </location>
</feature>
<dbReference type="EMBL" id="LTAN01000003">
    <property type="protein sequence ID" value="OBR11353.1"/>
    <property type="molecule type" value="Genomic_DNA"/>
</dbReference>
<dbReference type="OrthoDB" id="7464126at2759"/>
<evidence type="ECO:0000313" key="3">
    <source>
        <dbReference type="EMBL" id="OBR11353.1"/>
    </source>
</evidence>
<dbReference type="InterPro" id="IPR027417">
    <property type="entry name" value="P-loop_NTPase"/>
</dbReference>
<gene>
    <name evidence="3" type="ORF">CH63R_03649</name>
</gene>
<comment type="caution">
    <text evidence="3">The sequence shown here is derived from an EMBL/GenBank/DDBJ whole genome shotgun (WGS) entry which is preliminary data.</text>
</comment>
<dbReference type="InterPro" id="IPR007111">
    <property type="entry name" value="NACHT_NTPase"/>
</dbReference>
<keyword evidence="1" id="KW-0677">Repeat</keyword>
<dbReference type="Proteomes" id="UP000092177">
    <property type="component" value="Chromosome 3"/>
</dbReference>
<dbReference type="Pfam" id="PF22939">
    <property type="entry name" value="WHD_GPIID"/>
    <property type="match status" value="1"/>
</dbReference>
<dbReference type="AlphaFoldDB" id="A0A1B7YH06"/>
<dbReference type="PANTHER" id="PTHR10039">
    <property type="entry name" value="AMELOGENIN"/>
    <property type="match status" value="1"/>
</dbReference>
<dbReference type="RefSeq" id="XP_018159870.1">
    <property type="nucleotide sequence ID" value="XM_018298624.1"/>
</dbReference>